<dbReference type="AlphaFoldDB" id="A0A2N4Z2U2"/>
<sequence length="41" mass="4453">VLNLIAAATTKAVPVGLTIAEHLPWDMLNLKNMLSELPLLK</sequence>
<comment type="caution">
    <text evidence="1">The sequence shown here is derived from an EMBL/GenBank/DDBJ whole genome shotgun (WGS) entry which is preliminary data.</text>
</comment>
<evidence type="ECO:0000313" key="1">
    <source>
        <dbReference type="EMBL" id="PLM95169.1"/>
    </source>
</evidence>
<evidence type="ECO:0000313" key="2">
    <source>
        <dbReference type="Proteomes" id="UP000234412"/>
    </source>
</evidence>
<feature type="non-terminal residue" evidence="1">
    <location>
        <position position="1"/>
    </location>
</feature>
<organism evidence="1 2">
    <name type="scientific">Klebsiella variicola</name>
    <dbReference type="NCBI Taxonomy" id="244366"/>
    <lineage>
        <taxon>Bacteria</taxon>
        <taxon>Pseudomonadati</taxon>
        <taxon>Pseudomonadota</taxon>
        <taxon>Gammaproteobacteria</taxon>
        <taxon>Enterobacterales</taxon>
        <taxon>Enterobacteriaceae</taxon>
        <taxon>Klebsiella/Raoultella group</taxon>
        <taxon>Klebsiella</taxon>
        <taxon>Klebsiella pneumoniae complex</taxon>
    </lineage>
</organism>
<accession>A0A2N4Z2U2</accession>
<protein>
    <submittedName>
        <fullName evidence="1">Arginase</fullName>
    </submittedName>
</protein>
<reference evidence="1 2" key="1">
    <citation type="submission" date="2017-11" db="EMBL/GenBank/DDBJ databases">
        <authorList>
            <person name="Han C.G."/>
        </authorList>
    </citation>
    <scope>NUCLEOTIDE SEQUENCE [LARGE SCALE GENOMIC DNA]</scope>
    <source>
        <strain evidence="1 2">A8</strain>
    </source>
</reference>
<name>A0A2N4Z2U2_KLEVA</name>
<reference evidence="1 2" key="2">
    <citation type="submission" date="2018-01" db="EMBL/GenBank/DDBJ databases">
        <title>Genomic study of Klebsiella pneumoniae.</title>
        <authorList>
            <person name="Yang Y."/>
            <person name="Bicalho R."/>
        </authorList>
    </citation>
    <scope>NUCLEOTIDE SEQUENCE [LARGE SCALE GENOMIC DNA]</scope>
    <source>
        <strain evidence="1 2">A8</strain>
    </source>
</reference>
<gene>
    <name evidence="1" type="ORF">CWN47_11660</name>
</gene>
<dbReference type="EMBL" id="PIDP01000318">
    <property type="protein sequence ID" value="PLM95169.1"/>
    <property type="molecule type" value="Genomic_DNA"/>
</dbReference>
<dbReference type="Proteomes" id="UP000234412">
    <property type="component" value="Unassembled WGS sequence"/>
</dbReference>
<proteinExistence type="predicted"/>